<proteinExistence type="predicted"/>
<evidence type="ECO:0000313" key="3">
    <source>
        <dbReference type="Proteomes" id="UP000574067"/>
    </source>
</evidence>
<feature type="signal peptide" evidence="1">
    <location>
        <begin position="1"/>
        <end position="30"/>
    </location>
</feature>
<comment type="caution">
    <text evidence="2">The sequence shown here is derived from an EMBL/GenBank/DDBJ whole genome shotgun (WGS) entry which is preliminary data.</text>
</comment>
<organism evidence="2 3">
    <name type="scientific">Azohydromonas caseinilytica</name>
    <dbReference type="NCBI Taxonomy" id="2728836"/>
    <lineage>
        <taxon>Bacteria</taxon>
        <taxon>Pseudomonadati</taxon>
        <taxon>Pseudomonadota</taxon>
        <taxon>Betaproteobacteria</taxon>
        <taxon>Burkholderiales</taxon>
        <taxon>Sphaerotilaceae</taxon>
        <taxon>Azohydromonas</taxon>
    </lineage>
</organism>
<reference evidence="2 3" key="1">
    <citation type="submission" date="2020-04" db="EMBL/GenBank/DDBJ databases">
        <title>Azohydromonas sp. isolated from soil.</title>
        <authorList>
            <person name="Dahal R.H."/>
        </authorList>
    </citation>
    <scope>NUCLEOTIDE SEQUENCE [LARGE SCALE GENOMIC DNA]</scope>
    <source>
        <strain evidence="2 3">G-1-1-14</strain>
    </source>
</reference>
<evidence type="ECO:0000256" key="1">
    <source>
        <dbReference type="SAM" id="SignalP"/>
    </source>
</evidence>
<gene>
    <name evidence="2" type="ORF">HHL10_03075</name>
</gene>
<dbReference type="AlphaFoldDB" id="A0A848F2R5"/>
<sequence length="327" mass="33782">MPDRRLMHRSRLAACALAAALLAACGGGGGDDGTPAVSPTPVNPSVPASGYASAEQRTLYEQLNTLRLGAGAGVVLRDTRLDASAAAHLNYLRLNGVSAGHAEVQGQPGFTGASIGRRAEAAGYVFQLVSEDLAWGTSFTPMQCLDLLLSSVYHLAGLMGEQRDMGVAYGPVGGKLNGCVFNFGVRWGTAPQQRPGGVAVTYPYPGQSGVATSFAPATELPNPMPDVGSRRVGQPVFVSMRAQGSSDAAGYAVSSFTLQDANGSAVPARLIGRDTAGTSADPQSHLRPGEVFLVPLAPLAAGARYTVRFAGRNGSVPYEAGWSFTTR</sequence>
<keyword evidence="3" id="KW-1185">Reference proteome</keyword>
<dbReference type="PROSITE" id="PS51257">
    <property type="entry name" value="PROKAR_LIPOPROTEIN"/>
    <property type="match status" value="1"/>
</dbReference>
<dbReference type="EMBL" id="JABBFW010000001">
    <property type="protein sequence ID" value="NML13964.1"/>
    <property type="molecule type" value="Genomic_DNA"/>
</dbReference>
<accession>A0A848F2R5</accession>
<dbReference type="Gene3D" id="3.40.33.10">
    <property type="entry name" value="CAP"/>
    <property type="match status" value="1"/>
</dbReference>
<dbReference type="Proteomes" id="UP000574067">
    <property type="component" value="Unassembled WGS sequence"/>
</dbReference>
<name>A0A848F2R5_9BURK</name>
<protein>
    <submittedName>
        <fullName evidence="2">CAP domain-containing protein</fullName>
    </submittedName>
</protein>
<dbReference type="InterPro" id="IPR035940">
    <property type="entry name" value="CAP_sf"/>
</dbReference>
<dbReference type="RefSeq" id="WP_169158834.1">
    <property type="nucleotide sequence ID" value="NZ_JABBFW010000001.1"/>
</dbReference>
<evidence type="ECO:0000313" key="2">
    <source>
        <dbReference type="EMBL" id="NML13964.1"/>
    </source>
</evidence>
<feature type="chain" id="PRO_5032875221" evidence="1">
    <location>
        <begin position="31"/>
        <end position="327"/>
    </location>
</feature>
<keyword evidence="1" id="KW-0732">Signal</keyword>